<protein>
    <submittedName>
        <fullName evidence="1">Uncharacterized protein</fullName>
    </submittedName>
</protein>
<dbReference type="EMBL" id="JBFXLU010000148">
    <property type="protein sequence ID" value="KAL2838262.1"/>
    <property type="molecule type" value="Genomic_DNA"/>
</dbReference>
<sequence>MFVRDESKRWNVGYRSNLLLSTAASVFSAASSTDDGDGIEGGGRREPVYVYVMNRIRGISYLDFILRSCT</sequence>
<proteinExistence type="predicted"/>
<comment type="caution">
    <text evidence="1">The sequence shown here is derived from an EMBL/GenBank/DDBJ whole genome shotgun (WGS) entry which is preliminary data.</text>
</comment>
<dbReference type="Proteomes" id="UP001610446">
    <property type="component" value="Unassembled WGS sequence"/>
</dbReference>
<gene>
    <name evidence="1" type="ORF">BJY01DRAFT_220170</name>
</gene>
<reference evidence="1 2" key="1">
    <citation type="submission" date="2024-07" db="EMBL/GenBank/DDBJ databases">
        <title>Section-level genome sequencing and comparative genomics of Aspergillus sections Usti and Cavernicolus.</title>
        <authorList>
            <consortium name="Lawrence Berkeley National Laboratory"/>
            <person name="Nybo J.L."/>
            <person name="Vesth T.C."/>
            <person name="Theobald S."/>
            <person name="Frisvad J.C."/>
            <person name="Larsen T.O."/>
            <person name="Kjaerboelling I."/>
            <person name="Rothschild-Mancinelli K."/>
            <person name="Lyhne E.K."/>
            <person name="Kogle M.E."/>
            <person name="Barry K."/>
            <person name="Clum A."/>
            <person name="Na H."/>
            <person name="Ledsgaard L."/>
            <person name="Lin J."/>
            <person name="Lipzen A."/>
            <person name="Kuo A."/>
            <person name="Riley R."/>
            <person name="Mondo S."/>
            <person name="Labutti K."/>
            <person name="Haridas S."/>
            <person name="Pangalinan J."/>
            <person name="Salamov A.A."/>
            <person name="Simmons B.A."/>
            <person name="Magnuson J.K."/>
            <person name="Chen J."/>
            <person name="Drula E."/>
            <person name="Henrissat B."/>
            <person name="Wiebenga A."/>
            <person name="Lubbers R.J."/>
            <person name="Gomes A.C."/>
            <person name="Makela M.R."/>
            <person name="Stajich J."/>
            <person name="Grigoriev I.V."/>
            <person name="Mortensen U.H."/>
            <person name="De Vries R.P."/>
            <person name="Baker S.E."/>
            <person name="Andersen M.R."/>
        </authorList>
    </citation>
    <scope>NUCLEOTIDE SEQUENCE [LARGE SCALE GENOMIC DNA]</scope>
    <source>
        <strain evidence="1 2">CBS 123904</strain>
    </source>
</reference>
<accession>A0ABR4JES9</accession>
<name>A0ABR4JES9_9EURO</name>
<organism evidence="1 2">
    <name type="scientific">Aspergillus pseudoustus</name>
    <dbReference type="NCBI Taxonomy" id="1810923"/>
    <lineage>
        <taxon>Eukaryota</taxon>
        <taxon>Fungi</taxon>
        <taxon>Dikarya</taxon>
        <taxon>Ascomycota</taxon>
        <taxon>Pezizomycotina</taxon>
        <taxon>Eurotiomycetes</taxon>
        <taxon>Eurotiomycetidae</taxon>
        <taxon>Eurotiales</taxon>
        <taxon>Aspergillaceae</taxon>
        <taxon>Aspergillus</taxon>
        <taxon>Aspergillus subgen. Nidulantes</taxon>
    </lineage>
</organism>
<evidence type="ECO:0000313" key="1">
    <source>
        <dbReference type="EMBL" id="KAL2838262.1"/>
    </source>
</evidence>
<keyword evidence="2" id="KW-1185">Reference proteome</keyword>
<evidence type="ECO:0000313" key="2">
    <source>
        <dbReference type="Proteomes" id="UP001610446"/>
    </source>
</evidence>